<name>A0ABT5HZB3_9CAUL</name>
<organism evidence="1 2">
    <name type="scientific">Asticcacaulis aquaticus</name>
    <dbReference type="NCBI Taxonomy" id="2984212"/>
    <lineage>
        <taxon>Bacteria</taxon>
        <taxon>Pseudomonadati</taxon>
        <taxon>Pseudomonadota</taxon>
        <taxon>Alphaproteobacteria</taxon>
        <taxon>Caulobacterales</taxon>
        <taxon>Caulobacteraceae</taxon>
        <taxon>Asticcacaulis</taxon>
    </lineage>
</organism>
<dbReference type="RefSeq" id="WP_272749680.1">
    <property type="nucleotide sequence ID" value="NZ_JAQQKX010000022.1"/>
</dbReference>
<sequence>MYKGNFDCIAEGLAKGWIALDGSTDPVEVLLIVDKKIKDKKIAKEFRIDLLEAGINQGYHAFSLIIPDECYDNGEHLFEIAVMKSKKQLTIFSLKESLSEHDRVDALERQYIELKSKDLNEEIQAFDLLQYRNLKKRTIKQANKSKPG</sequence>
<dbReference type="Proteomes" id="UP001214854">
    <property type="component" value="Unassembled WGS sequence"/>
</dbReference>
<evidence type="ECO:0000313" key="2">
    <source>
        <dbReference type="Proteomes" id="UP001214854"/>
    </source>
</evidence>
<accession>A0ABT5HZB3</accession>
<dbReference type="EMBL" id="JAQQKX010000022">
    <property type="protein sequence ID" value="MDC7685175.1"/>
    <property type="molecule type" value="Genomic_DNA"/>
</dbReference>
<comment type="caution">
    <text evidence="1">The sequence shown here is derived from an EMBL/GenBank/DDBJ whole genome shotgun (WGS) entry which is preliminary data.</text>
</comment>
<evidence type="ECO:0000313" key="1">
    <source>
        <dbReference type="EMBL" id="MDC7685175.1"/>
    </source>
</evidence>
<reference evidence="1 2" key="1">
    <citation type="submission" date="2023-01" db="EMBL/GenBank/DDBJ databases">
        <title>Novel species of the genus Asticcacaulis isolated from rivers.</title>
        <authorList>
            <person name="Lu H."/>
        </authorList>
    </citation>
    <scope>NUCLEOTIDE SEQUENCE [LARGE SCALE GENOMIC DNA]</scope>
    <source>
        <strain evidence="1 2">BYS171W</strain>
    </source>
</reference>
<keyword evidence="2" id="KW-1185">Reference proteome</keyword>
<proteinExistence type="predicted"/>
<gene>
    <name evidence="1" type="ORF">PQU92_17970</name>
</gene>
<protein>
    <submittedName>
        <fullName evidence="1">Uncharacterized protein</fullName>
    </submittedName>
</protein>